<feature type="region of interest" description="Disordered" evidence="5">
    <location>
        <begin position="30"/>
        <end position="59"/>
    </location>
</feature>
<feature type="compositionally biased region" description="Polar residues" evidence="5">
    <location>
        <begin position="30"/>
        <end position="58"/>
    </location>
</feature>
<evidence type="ECO:0000256" key="6">
    <source>
        <dbReference type="SAM" id="Phobius"/>
    </source>
</evidence>
<evidence type="ECO:0000256" key="1">
    <source>
        <dbReference type="ARBA" id="ARBA00004141"/>
    </source>
</evidence>
<dbReference type="EMBL" id="JAFCIX010000336">
    <property type="protein sequence ID" value="KAH6594271.1"/>
    <property type="molecule type" value="Genomic_DNA"/>
</dbReference>
<feature type="transmembrane region" description="Helical" evidence="6">
    <location>
        <begin position="270"/>
        <end position="294"/>
    </location>
</feature>
<evidence type="ECO:0000313" key="8">
    <source>
        <dbReference type="Proteomes" id="UP001648503"/>
    </source>
</evidence>
<accession>A0ABQ8F8Z9</accession>
<protein>
    <recommendedName>
        <fullName evidence="9">Scamp-domain-containing protein</fullName>
    </recommendedName>
</protein>
<keyword evidence="4 6" id="KW-0472">Membrane</keyword>
<feature type="transmembrane region" description="Helical" evidence="6">
    <location>
        <begin position="227"/>
        <end position="250"/>
    </location>
</feature>
<evidence type="ECO:0000256" key="5">
    <source>
        <dbReference type="SAM" id="MobiDB-lite"/>
    </source>
</evidence>
<evidence type="ECO:0000256" key="2">
    <source>
        <dbReference type="ARBA" id="ARBA00022692"/>
    </source>
</evidence>
<dbReference type="Pfam" id="PF04144">
    <property type="entry name" value="SCAMP"/>
    <property type="match status" value="1"/>
</dbReference>
<organism evidence="7 8">
    <name type="scientific">Batrachochytrium salamandrivorans</name>
    <dbReference type="NCBI Taxonomy" id="1357716"/>
    <lineage>
        <taxon>Eukaryota</taxon>
        <taxon>Fungi</taxon>
        <taxon>Fungi incertae sedis</taxon>
        <taxon>Chytridiomycota</taxon>
        <taxon>Chytridiomycota incertae sedis</taxon>
        <taxon>Chytridiomycetes</taxon>
        <taxon>Rhizophydiales</taxon>
        <taxon>Rhizophydiales incertae sedis</taxon>
        <taxon>Batrachochytrium</taxon>
    </lineage>
</organism>
<sequence length="342" mass="37419">MNPFSVDGPDDYTTNPFSDDAIINALEQPSTSAPAHTITDAPSTQQHSRPQAPLTTHGHNVYQAPTDAVFSTATAYDATANPNAAYGHGVSNSHLSAREAELLERERALSAREQELRQQQDQLRRHGAYPPNWPPFYPVIHHDINIDIPEDHRPTVLKIYHFWLATVGLLAFNMIAMLAILLSHPSNMGYVPGDFGVALVYLFFISAASFVTWYLPVYMAFMKNSSLYSYVFLLFNGFHIAFSGYMAVGIPSSGACGLITVLATFSDAKIVAGVIASAAFSGWVLSAFYSVYLWKIVNDYNKSSGHTLEGARNEAVAVSVRSGVAEQVVRQQYSRADGGNFA</sequence>
<proteinExistence type="predicted"/>
<dbReference type="InterPro" id="IPR007273">
    <property type="entry name" value="SCAMP"/>
</dbReference>
<comment type="caution">
    <text evidence="7">The sequence shown here is derived from an EMBL/GenBank/DDBJ whole genome shotgun (WGS) entry which is preliminary data.</text>
</comment>
<dbReference type="PANTHER" id="PTHR10687:SF90">
    <property type="entry name" value="SECRETORY CARRIER MEMBRANE PROTEIN"/>
    <property type="match status" value="1"/>
</dbReference>
<evidence type="ECO:0008006" key="9">
    <source>
        <dbReference type="Google" id="ProtNLM"/>
    </source>
</evidence>
<evidence type="ECO:0000256" key="3">
    <source>
        <dbReference type="ARBA" id="ARBA00022989"/>
    </source>
</evidence>
<feature type="transmembrane region" description="Helical" evidence="6">
    <location>
        <begin position="195"/>
        <end position="215"/>
    </location>
</feature>
<keyword evidence="3 6" id="KW-1133">Transmembrane helix</keyword>
<gene>
    <name evidence="7" type="ORF">BASA50_006742</name>
</gene>
<dbReference type="Proteomes" id="UP001648503">
    <property type="component" value="Unassembled WGS sequence"/>
</dbReference>
<reference evidence="7 8" key="1">
    <citation type="submission" date="2021-02" db="EMBL/GenBank/DDBJ databases">
        <title>Variation within the Batrachochytrium salamandrivorans European outbreak.</title>
        <authorList>
            <person name="Kelly M."/>
            <person name="Pasmans F."/>
            <person name="Shea T.P."/>
            <person name="Munoz J.F."/>
            <person name="Carranza S."/>
            <person name="Cuomo C.A."/>
            <person name="Martel A."/>
        </authorList>
    </citation>
    <scope>NUCLEOTIDE SEQUENCE [LARGE SCALE GENOMIC DNA]</scope>
    <source>
        <strain evidence="7 8">AMFP18/2</strain>
    </source>
</reference>
<keyword evidence="8" id="KW-1185">Reference proteome</keyword>
<evidence type="ECO:0000313" key="7">
    <source>
        <dbReference type="EMBL" id="KAH6594271.1"/>
    </source>
</evidence>
<name>A0ABQ8F8Z9_9FUNG</name>
<feature type="transmembrane region" description="Helical" evidence="6">
    <location>
        <begin position="162"/>
        <end position="183"/>
    </location>
</feature>
<comment type="subcellular location">
    <subcellularLocation>
        <location evidence="1">Membrane</location>
        <topology evidence="1">Multi-pass membrane protein</topology>
    </subcellularLocation>
</comment>
<keyword evidence="2 6" id="KW-0812">Transmembrane</keyword>
<dbReference type="PANTHER" id="PTHR10687">
    <property type="entry name" value="SECRETORY CARRIER-ASSOCIATED MEMBRANE PROTEIN SCAMP"/>
    <property type="match status" value="1"/>
</dbReference>
<evidence type="ECO:0000256" key="4">
    <source>
        <dbReference type="ARBA" id="ARBA00023136"/>
    </source>
</evidence>